<comment type="caution">
    <text evidence="1">The sequence shown here is derived from an EMBL/GenBank/DDBJ whole genome shotgun (WGS) entry which is preliminary data.</text>
</comment>
<name>A0AAV2VIL0_9VIBR</name>
<dbReference type="InterPro" id="IPR019231">
    <property type="entry name" value="DUF2170"/>
</dbReference>
<dbReference type="Pfam" id="PF09938">
    <property type="entry name" value="DUF2170"/>
    <property type="match status" value="1"/>
</dbReference>
<sequence length="132" mass="15011">MSWTLKDLQALIDSRRGWEVDSVDSGTLIINNSEDSLIAYLTVSEQQIVVESILFPEQNVHDVDALNREILQTHKLIPLTNIGVNRVDEVNYYVAYGALSSQAKDKSIIIEIATLFRNAETFIDMYNHHLAY</sequence>
<dbReference type="AlphaFoldDB" id="A0AAV2VIL0"/>
<dbReference type="Proteomes" id="UP000018211">
    <property type="component" value="Unassembled WGS sequence"/>
</dbReference>
<accession>A0AAV2VIL0</accession>
<evidence type="ECO:0008006" key="3">
    <source>
        <dbReference type="Google" id="ProtNLM"/>
    </source>
</evidence>
<protein>
    <recommendedName>
        <fullName evidence="3">Cytoplasmic protein</fullName>
    </recommendedName>
</protein>
<gene>
    <name evidence="1" type="ORF">VIBNISOn1_1150011</name>
</gene>
<evidence type="ECO:0000313" key="1">
    <source>
        <dbReference type="EMBL" id="CCO44486.1"/>
    </source>
</evidence>
<dbReference type="RefSeq" id="WP_004405530.1">
    <property type="nucleotide sequence ID" value="NZ_LK391965.1"/>
</dbReference>
<reference evidence="1 2" key="1">
    <citation type="journal article" date="2013" name="ISME J.">
        <title>Comparative genomics of pathogenic lineages of Vibrio nigripulchritudo identifies virulence-associated traits.</title>
        <authorList>
            <person name="Goudenege D."/>
            <person name="Labreuche Y."/>
            <person name="Krin E."/>
            <person name="Ansquer D."/>
            <person name="Mangenot S."/>
            <person name="Calteau A."/>
            <person name="Medigue C."/>
            <person name="Mazel D."/>
            <person name="Polz M.F."/>
            <person name="Le Roux F."/>
        </authorList>
    </citation>
    <scope>NUCLEOTIDE SEQUENCE [LARGE SCALE GENOMIC DNA]</scope>
    <source>
        <strain evidence="1 2">SOn1</strain>
    </source>
</reference>
<organism evidence="1 2">
    <name type="scientific">Vibrio nigripulchritudo SOn1</name>
    <dbReference type="NCBI Taxonomy" id="1238450"/>
    <lineage>
        <taxon>Bacteria</taxon>
        <taxon>Pseudomonadati</taxon>
        <taxon>Pseudomonadota</taxon>
        <taxon>Gammaproteobacteria</taxon>
        <taxon>Vibrionales</taxon>
        <taxon>Vibrionaceae</taxon>
        <taxon>Vibrio</taxon>
    </lineage>
</organism>
<evidence type="ECO:0000313" key="2">
    <source>
        <dbReference type="Proteomes" id="UP000018211"/>
    </source>
</evidence>
<dbReference type="EMBL" id="CAOF01000019">
    <property type="protein sequence ID" value="CCO44486.1"/>
    <property type="molecule type" value="Genomic_DNA"/>
</dbReference>
<proteinExistence type="predicted"/>